<dbReference type="GO" id="GO:0000271">
    <property type="term" value="P:polysaccharide biosynthetic process"/>
    <property type="evidence" value="ECO:0007669"/>
    <property type="project" value="UniProtKB-KW"/>
</dbReference>
<keyword evidence="2" id="KW-0808">Transferase</keyword>
<dbReference type="AlphaFoldDB" id="A0A7Y9LGR9"/>
<dbReference type="GO" id="GO:0016772">
    <property type="term" value="F:transferase activity, transferring phosphorus-containing groups"/>
    <property type="evidence" value="ECO:0007669"/>
    <property type="project" value="InterPro"/>
</dbReference>
<comment type="similarity">
    <text evidence="1">Belongs to the stealth family.</text>
</comment>
<organism evidence="5 6">
    <name type="scientific">Microlunatus parietis</name>
    <dbReference type="NCBI Taxonomy" id="682979"/>
    <lineage>
        <taxon>Bacteria</taxon>
        <taxon>Bacillati</taxon>
        <taxon>Actinomycetota</taxon>
        <taxon>Actinomycetes</taxon>
        <taxon>Propionibacteriales</taxon>
        <taxon>Propionibacteriaceae</taxon>
        <taxon>Microlunatus</taxon>
    </lineage>
</organism>
<sequence length="557" mass="60852">MRRTSSRLLGKLTARGAAHRTPEPAGDLDRFVAANPIARHPPAGVRVVQVRGGWQLVQDVPDLDTRDAYRRNRDLVVELCERAGIAYFALIDPAEASGRIAVADADWARFADAVAEAGLRAPLYLESWAGDARRTPAATSADPDARAALLAAHRVLVFVQYALPDSTIRLGRPYGCVIERWTLDADGVLRAPIANRITQAIGPAGRAPVVVEDRGRTVTTLPAFAEPNALTIDFPIDVVVPWIDDTDPAWLARRARHLAGADSGADPVPRDALVPAPIGDPSLLRYTLRSVAHHLPWVRTVHLVTDGQFPAWLDPSAAGVRVTEVTALLEPRGALPTFNPEAVRSSLHHLDGLADHYLIIDPGTMINRPLPPDLFFHANGLLKLGFDRATLPLVDAAAAPIDVAVRRNVADLLEQAFGRRPSQAFAPGPIPQRRDLLLELQGRFPELFKHNWCSQVRTAAGYEITSWLHHYYAHFTGRAAPGRIRAEFVEPTRDNVRARLRNVLRDRAVAVTTLGNGAYGDPAAAAAVRTTLSRWLPAPARHELYAEQPVTPGRTWN</sequence>
<dbReference type="InterPro" id="IPR047141">
    <property type="entry name" value="Stealth"/>
</dbReference>
<dbReference type="InterPro" id="IPR021520">
    <property type="entry name" value="Stealth_CR2"/>
</dbReference>
<accession>A0A7Y9LGR9</accession>
<evidence type="ECO:0000256" key="3">
    <source>
        <dbReference type="ARBA" id="ARBA00023169"/>
    </source>
</evidence>
<reference evidence="5 6" key="1">
    <citation type="submission" date="2020-07" db="EMBL/GenBank/DDBJ databases">
        <title>Sequencing the genomes of 1000 actinobacteria strains.</title>
        <authorList>
            <person name="Klenk H.-P."/>
        </authorList>
    </citation>
    <scope>NUCLEOTIDE SEQUENCE [LARGE SCALE GENOMIC DNA]</scope>
    <source>
        <strain evidence="5 6">DSM 22083</strain>
    </source>
</reference>
<dbReference type="Pfam" id="PF11380">
    <property type="entry name" value="Stealth_CR2"/>
    <property type="match status" value="1"/>
</dbReference>
<evidence type="ECO:0000259" key="4">
    <source>
        <dbReference type="Pfam" id="PF11380"/>
    </source>
</evidence>
<gene>
    <name evidence="5" type="ORF">BKA15_006855</name>
</gene>
<evidence type="ECO:0000313" key="5">
    <source>
        <dbReference type="EMBL" id="NYE75526.1"/>
    </source>
</evidence>
<keyword evidence="3" id="KW-0270">Exopolysaccharide synthesis</keyword>
<comment type="caution">
    <text evidence="5">The sequence shown here is derived from an EMBL/GenBank/DDBJ whole genome shotgun (WGS) entry which is preliminary data.</text>
</comment>
<dbReference type="EMBL" id="JACCBU010000001">
    <property type="protein sequence ID" value="NYE75526.1"/>
    <property type="molecule type" value="Genomic_DNA"/>
</dbReference>
<name>A0A7Y9LGR9_9ACTN</name>
<evidence type="ECO:0000313" key="6">
    <source>
        <dbReference type="Proteomes" id="UP000569914"/>
    </source>
</evidence>
<protein>
    <recommendedName>
        <fullName evidence="4">Stealth protein CR2 conserved region 2 domain-containing protein</fullName>
    </recommendedName>
</protein>
<keyword evidence="6" id="KW-1185">Reference proteome</keyword>
<proteinExistence type="inferred from homology"/>
<dbReference type="Proteomes" id="UP000569914">
    <property type="component" value="Unassembled WGS sequence"/>
</dbReference>
<evidence type="ECO:0000256" key="1">
    <source>
        <dbReference type="ARBA" id="ARBA00007583"/>
    </source>
</evidence>
<feature type="domain" description="Stealth protein CR2 conserved region 2" evidence="4">
    <location>
        <begin position="282"/>
        <end position="381"/>
    </location>
</feature>
<dbReference type="PANTHER" id="PTHR24045:SF0">
    <property type="entry name" value="N-ACETYLGLUCOSAMINE-1-PHOSPHOTRANSFERASE SUBUNITS ALPHA_BETA"/>
    <property type="match status" value="1"/>
</dbReference>
<evidence type="ECO:0000256" key="2">
    <source>
        <dbReference type="ARBA" id="ARBA00022679"/>
    </source>
</evidence>
<dbReference type="PANTHER" id="PTHR24045">
    <property type="match status" value="1"/>
</dbReference>